<evidence type="ECO:0000313" key="1">
    <source>
        <dbReference type="EMBL" id="AEW21638.1"/>
    </source>
</evidence>
<accession>G8UMY3</accession>
<reference evidence="2" key="1">
    <citation type="submission" date="2011-12" db="EMBL/GenBank/DDBJ databases">
        <title>Complete sequence of Tannerella forsythia ATCC 43037.</title>
        <authorList>
            <person name="Dewhirst F."/>
            <person name="Tanner A."/>
            <person name="Izard J."/>
            <person name="Brinkac L."/>
            <person name="Durkin A.S."/>
            <person name="Hostetler J."/>
            <person name="Shetty J."/>
            <person name="Torralba M."/>
            <person name="Gill S."/>
            <person name="Nelson K."/>
        </authorList>
    </citation>
    <scope>NUCLEOTIDE SEQUENCE [LARGE SCALE GENOMIC DNA]</scope>
    <source>
        <strain evidence="2">ATCC 43037 / JCM 10827 / CCUG 33226 / KCTC 5666 / FDC 338</strain>
    </source>
</reference>
<sequence length="63" mass="7565">MFVLIFWVIGLSDRKGYATHVRLFKQNILTIKQFNILYQAYSPLQKWVFFFPQRFASLHIGLN</sequence>
<keyword evidence="2" id="KW-1185">Reference proteome</keyword>
<dbReference type="AlphaFoldDB" id="G8UMY3"/>
<organism evidence="1 2">
    <name type="scientific">Tannerella forsythia (strain ATCC 43037 / JCM 10827 / CCUG 21028 A / KCTC 5666 / FDC 338)</name>
    <name type="common">Bacteroides forsythus</name>
    <dbReference type="NCBI Taxonomy" id="203275"/>
    <lineage>
        <taxon>Bacteria</taxon>
        <taxon>Pseudomonadati</taxon>
        <taxon>Bacteroidota</taxon>
        <taxon>Bacteroidia</taxon>
        <taxon>Bacteroidales</taxon>
        <taxon>Tannerellaceae</taxon>
        <taxon>Tannerella</taxon>
    </lineage>
</organism>
<dbReference type="Proteomes" id="UP000005436">
    <property type="component" value="Chromosome"/>
</dbReference>
<dbReference type="STRING" id="203275.BFO_0704"/>
<protein>
    <submittedName>
        <fullName evidence="1">Uncharacterized protein</fullName>
    </submittedName>
</protein>
<dbReference type="KEGG" id="tfo:BFO_0704"/>
<proteinExistence type="predicted"/>
<gene>
    <name evidence="1" type="ordered locus">BFO_0704</name>
</gene>
<name>G8UMY3_TANFA</name>
<evidence type="ECO:0000313" key="2">
    <source>
        <dbReference type="Proteomes" id="UP000005436"/>
    </source>
</evidence>
<dbReference type="HOGENOM" id="CLU_2884399_0_0_10"/>
<dbReference type="EMBL" id="CP003191">
    <property type="protein sequence ID" value="AEW21638.1"/>
    <property type="molecule type" value="Genomic_DNA"/>
</dbReference>